<evidence type="ECO:0000313" key="2">
    <source>
        <dbReference type="Proteomes" id="UP000315525"/>
    </source>
</evidence>
<proteinExistence type="predicted"/>
<dbReference type="InterPro" id="IPR024227">
    <property type="entry name" value="DUF3795"/>
</dbReference>
<dbReference type="EMBL" id="SOJN01000094">
    <property type="protein sequence ID" value="TET45149.1"/>
    <property type="molecule type" value="Genomic_DNA"/>
</dbReference>
<evidence type="ECO:0000313" key="1">
    <source>
        <dbReference type="EMBL" id="TET45149.1"/>
    </source>
</evidence>
<organism evidence="1 2">
    <name type="scientific">candidate division TA06 bacterium</name>
    <dbReference type="NCBI Taxonomy" id="2250710"/>
    <lineage>
        <taxon>Bacteria</taxon>
        <taxon>Bacteria division TA06</taxon>
    </lineage>
</organism>
<name>A0A523URY1_UNCT6</name>
<accession>A0A523URY1</accession>
<dbReference type="Pfam" id="PF12675">
    <property type="entry name" value="DUF3795"/>
    <property type="match status" value="1"/>
</dbReference>
<gene>
    <name evidence="1" type="ORF">E3J62_08550</name>
</gene>
<sequence>MGGHKMKDPIGKCGFNCSRCGSYKENLKTNEDRQRISDGWHKYFGFRMDPQTLLRCDGCQVPQEEKPIRYINCRIRRCAVYNGVKTCAHCSAYACEEVNVNSSGHTREKVEARLGNPMPEEEYLTFVEPYQGVKHLEEIRASLAPEDIVEMTKVALRPRIVDFPENLPFSRKETSAFEALHRTITRVESADGISYARREVLKKRRRHLLKVLWAAGLHGELKKKRGLHLEIDSETYLAEKIQSSYSKAKDYFKALEKYGVHCEHVPLKKKGWLTPEGSLRKGNWYMKMSFGDDAGGPGTLRALQKYTTKLSKNHGKNAFRYFSKADMLILRKG</sequence>
<protein>
    <submittedName>
        <fullName evidence="1">DUF3795 domain-containing protein</fullName>
    </submittedName>
</protein>
<dbReference type="AlphaFoldDB" id="A0A523URY1"/>
<dbReference type="Proteomes" id="UP000315525">
    <property type="component" value="Unassembled WGS sequence"/>
</dbReference>
<reference evidence="1 2" key="1">
    <citation type="submission" date="2019-03" db="EMBL/GenBank/DDBJ databases">
        <title>Metabolic potential of uncultured bacteria and archaea associated with petroleum seepage in deep-sea sediments.</title>
        <authorList>
            <person name="Dong X."/>
            <person name="Hubert C."/>
        </authorList>
    </citation>
    <scope>NUCLEOTIDE SEQUENCE [LARGE SCALE GENOMIC DNA]</scope>
    <source>
        <strain evidence="1">E44_bin18</strain>
    </source>
</reference>
<comment type="caution">
    <text evidence="1">The sequence shown here is derived from an EMBL/GenBank/DDBJ whole genome shotgun (WGS) entry which is preliminary data.</text>
</comment>